<dbReference type="Proteomes" id="UP001529510">
    <property type="component" value="Unassembled WGS sequence"/>
</dbReference>
<dbReference type="EMBL" id="JAMKFB020000022">
    <property type="protein sequence ID" value="KAL0161499.1"/>
    <property type="molecule type" value="Genomic_DNA"/>
</dbReference>
<organism evidence="1 2">
    <name type="scientific">Cirrhinus mrigala</name>
    <name type="common">Mrigala</name>
    <dbReference type="NCBI Taxonomy" id="683832"/>
    <lineage>
        <taxon>Eukaryota</taxon>
        <taxon>Metazoa</taxon>
        <taxon>Chordata</taxon>
        <taxon>Craniata</taxon>
        <taxon>Vertebrata</taxon>
        <taxon>Euteleostomi</taxon>
        <taxon>Actinopterygii</taxon>
        <taxon>Neopterygii</taxon>
        <taxon>Teleostei</taxon>
        <taxon>Ostariophysi</taxon>
        <taxon>Cypriniformes</taxon>
        <taxon>Cyprinidae</taxon>
        <taxon>Labeoninae</taxon>
        <taxon>Labeonini</taxon>
        <taxon>Cirrhinus</taxon>
    </lineage>
</organism>
<keyword evidence="2" id="KW-1185">Reference proteome</keyword>
<feature type="non-terminal residue" evidence="1">
    <location>
        <position position="53"/>
    </location>
</feature>
<sequence length="53" mass="6129">SSLFIQFQSVFEYPIRTIISVTGLFTDFSYYTPVSSKCPCYLIIIRLHFGDIT</sequence>
<name>A0ABD0NIH6_CIRMR</name>
<proteinExistence type="predicted"/>
<protein>
    <submittedName>
        <fullName evidence="1">Uncharacterized protein</fullName>
    </submittedName>
</protein>
<reference evidence="1 2" key="1">
    <citation type="submission" date="2024-05" db="EMBL/GenBank/DDBJ databases">
        <title>Genome sequencing and assembly of Indian major carp, Cirrhinus mrigala (Hamilton, 1822).</title>
        <authorList>
            <person name="Mohindra V."/>
            <person name="Chowdhury L.M."/>
            <person name="Lal K."/>
            <person name="Jena J.K."/>
        </authorList>
    </citation>
    <scope>NUCLEOTIDE SEQUENCE [LARGE SCALE GENOMIC DNA]</scope>
    <source>
        <strain evidence="1">CM1030</strain>
        <tissue evidence="1">Blood</tissue>
    </source>
</reference>
<comment type="caution">
    <text evidence="1">The sequence shown here is derived from an EMBL/GenBank/DDBJ whole genome shotgun (WGS) entry which is preliminary data.</text>
</comment>
<evidence type="ECO:0000313" key="1">
    <source>
        <dbReference type="EMBL" id="KAL0161499.1"/>
    </source>
</evidence>
<dbReference type="AlphaFoldDB" id="A0ABD0NIH6"/>
<accession>A0ABD0NIH6</accession>
<gene>
    <name evidence="1" type="ORF">M9458_045224</name>
</gene>
<feature type="non-terminal residue" evidence="1">
    <location>
        <position position="1"/>
    </location>
</feature>
<evidence type="ECO:0000313" key="2">
    <source>
        <dbReference type="Proteomes" id="UP001529510"/>
    </source>
</evidence>